<reference evidence="1" key="1">
    <citation type="submission" date="2014-11" db="EMBL/GenBank/DDBJ databases">
        <authorList>
            <person name="Amaro Gonzalez C."/>
        </authorList>
    </citation>
    <scope>NUCLEOTIDE SEQUENCE</scope>
</reference>
<accession>A0A0E9Q8Q9</accession>
<dbReference type="AlphaFoldDB" id="A0A0E9Q8Q9"/>
<evidence type="ECO:0000313" key="1">
    <source>
        <dbReference type="EMBL" id="JAH13144.1"/>
    </source>
</evidence>
<reference evidence="1" key="2">
    <citation type="journal article" date="2015" name="Fish Shellfish Immunol.">
        <title>Early steps in the European eel (Anguilla anguilla)-Vibrio vulnificus interaction in the gills: Role of the RtxA13 toxin.</title>
        <authorList>
            <person name="Callol A."/>
            <person name="Pajuelo D."/>
            <person name="Ebbesson L."/>
            <person name="Teles M."/>
            <person name="MacKenzie S."/>
            <person name="Amaro C."/>
        </authorList>
    </citation>
    <scope>NUCLEOTIDE SEQUENCE</scope>
</reference>
<sequence length="36" mass="4222">MISQDPRSTDFFPYICTITDSGQFIIYRVMGKLTLY</sequence>
<organism evidence="1">
    <name type="scientific">Anguilla anguilla</name>
    <name type="common">European freshwater eel</name>
    <name type="synonym">Muraena anguilla</name>
    <dbReference type="NCBI Taxonomy" id="7936"/>
    <lineage>
        <taxon>Eukaryota</taxon>
        <taxon>Metazoa</taxon>
        <taxon>Chordata</taxon>
        <taxon>Craniata</taxon>
        <taxon>Vertebrata</taxon>
        <taxon>Euteleostomi</taxon>
        <taxon>Actinopterygii</taxon>
        <taxon>Neopterygii</taxon>
        <taxon>Teleostei</taxon>
        <taxon>Anguilliformes</taxon>
        <taxon>Anguillidae</taxon>
        <taxon>Anguilla</taxon>
    </lineage>
</organism>
<protein>
    <submittedName>
        <fullName evidence="1">Uncharacterized protein</fullName>
    </submittedName>
</protein>
<dbReference type="EMBL" id="GBXM01095433">
    <property type="protein sequence ID" value="JAH13144.1"/>
    <property type="molecule type" value="Transcribed_RNA"/>
</dbReference>
<name>A0A0E9Q8Q9_ANGAN</name>
<proteinExistence type="predicted"/>